<evidence type="ECO:0000313" key="2">
    <source>
        <dbReference type="EMBL" id="PIU51996.1"/>
    </source>
</evidence>
<feature type="coiled-coil region" evidence="1">
    <location>
        <begin position="154"/>
        <end position="181"/>
    </location>
</feature>
<gene>
    <name evidence="2" type="ORF">COS91_01540</name>
</gene>
<proteinExistence type="predicted"/>
<name>A0A2M6ZHX0_9BACT</name>
<comment type="caution">
    <text evidence="2">The sequence shown here is derived from an EMBL/GenBank/DDBJ whole genome shotgun (WGS) entry which is preliminary data.</text>
</comment>
<accession>A0A2M6ZHX0</accession>
<protein>
    <submittedName>
        <fullName evidence="2">Uncharacterized protein</fullName>
    </submittedName>
</protein>
<reference evidence="3" key="1">
    <citation type="submission" date="2017-09" db="EMBL/GenBank/DDBJ databases">
        <title>Depth-based differentiation of microbial function through sediment-hosted aquifers and enrichment of novel symbionts in the deep terrestrial subsurface.</title>
        <authorList>
            <person name="Probst A.J."/>
            <person name="Ladd B."/>
            <person name="Jarett J.K."/>
            <person name="Geller-Mcgrath D.E."/>
            <person name="Sieber C.M.K."/>
            <person name="Emerson J.B."/>
            <person name="Anantharaman K."/>
            <person name="Thomas B.C."/>
            <person name="Malmstrom R."/>
            <person name="Stieglmeier M."/>
            <person name="Klingl A."/>
            <person name="Woyke T."/>
            <person name="Ryan C.M."/>
            <person name="Banfield J.F."/>
        </authorList>
    </citation>
    <scope>NUCLEOTIDE SEQUENCE [LARGE SCALE GENOMIC DNA]</scope>
</reference>
<evidence type="ECO:0000313" key="3">
    <source>
        <dbReference type="Proteomes" id="UP000229227"/>
    </source>
</evidence>
<evidence type="ECO:0000256" key="1">
    <source>
        <dbReference type="SAM" id="Coils"/>
    </source>
</evidence>
<organism evidence="2 3">
    <name type="scientific">Candidatus Desantisbacteria bacterium CG07_land_8_20_14_0_80_39_15</name>
    <dbReference type="NCBI Taxonomy" id="1974549"/>
    <lineage>
        <taxon>Bacteria</taxon>
        <taxon>Candidatus Desantisiibacteriota</taxon>
    </lineage>
</organism>
<sequence>MPEEESIIDIFEKRAAGEVRMQVCEQCRRKFKVLHFPGKILPTLCPTCKSVIPKLKQFKSFQKREEEKGKEKPEKEIFIETAPDKSVVFLRNDQERTFWVQRRDEYLKDSQIYETSDLALLTRLLMLELESKRIDFLLMTSSSIKDKYYLHQSLIKITEELRMLQKDLSLLRSQRLQEKEKDFSNKQTVEGAVGEALEKYEKWSKLHPEMYILKCPYCGQEIEVLNYLPELQGIAATPIPET</sequence>
<keyword evidence="1" id="KW-0175">Coiled coil</keyword>
<dbReference type="AlphaFoldDB" id="A0A2M6ZHX0"/>
<dbReference type="EMBL" id="PEWN01000025">
    <property type="protein sequence ID" value="PIU51996.1"/>
    <property type="molecule type" value="Genomic_DNA"/>
</dbReference>
<dbReference type="Proteomes" id="UP000229227">
    <property type="component" value="Unassembled WGS sequence"/>
</dbReference>